<evidence type="ECO:0000313" key="2">
    <source>
        <dbReference type="EMBL" id="BDD00974.1"/>
    </source>
</evidence>
<geneLocation type="plasmid" evidence="2 3">
    <name>pPP1</name>
</geneLocation>
<dbReference type="Pfam" id="PF01902">
    <property type="entry name" value="Diphthami_syn_2"/>
    <property type="match status" value="1"/>
</dbReference>
<dbReference type="Gene3D" id="3.90.1490.10">
    <property type="entry name" value="putative n-type atp pyrophosphatase, domain 2"/>
    <property type="match status" value="1"/>
</dbReference>
<keyword evidence="2" id="KW-0614">Plasmid</keyword>
<feature type="domain" description="Diphthamide synthase" evidence="1">
    <location>
        <begin position="4"/>
        <end position="206"/>
    </location>
</feature>
<dbReference type="NCBIfam" id="TIGR00290">
    <property type="entry name" value="MJ0570_dom"/>
    <property type="match status" value="1"/>
</dbReference>
<dbReference type="SUPFAM" id="SSF52402">
    <property type="entry name" value="Adenine nucleotide alpha hydrolases-like"/>
    <property type="match status" value="1"/>
</dbReference>
<evidence type="ECO:0000259" key="1">
    <source>
        <dbReference type="Pfam" id="PF01902"/>
    </source>
</evidence>
<dbReference type="RefSeq" id="WP_338398188.1">
    <property type="nucleotide sequence ID" value="NZ_AP025293.1"/>
</dbReference>
<dbReference type="Gene3D" id="3.40.50.620">
    <property type="entry name" value="HUPs"/>
    <property type="match status" value="1"/>
</dbReference>
<organism evidence="2 3">
    <name type="scientific">Persicobacter psychrovividus</name>
    <dbReference type="NCBI Taxonomy" id="387638"/>
    <lineage>
        <taxon>Bacteria</taxon>
        <taxon>Pseudomonadati</taxon>
        <taxon>Bacteroidota</taxon>
        <taxon>Cytophagia</taxon>
        <taxon>Cytophagales</taxon>
        <taxon>Persicobacteraceae</taxon>
        <taxon>Persicobacter</taxon>
    </lineage>
</organism>
<evidence type="ECO:0000313" key="3">
    <source>
        <dbReference type="Proteomes" id="UP001354989"/>
    </source>
</evidence>
<dbReference type="EMBL" id="AP025293">
    <property type="protein sequence ID" value="BDD00974.1"/>
    <property type="molecule type" value="Genomic_DNA"/>
</dbReference>
<protein>
    <recommendedName>
        <fullName evidence="1">Diphthamide synthase domain-containing protein</fullName>
    </recommendedName>
</protein>
<sequence length="235" mass="26726">MNKKTYLNWSGGKDAAMALYKHRATGNAPVTKLLTTISQEQRRITMHGVAEALLDAQAEALGLPVQKVALPASENLEQYNKVMAEAMQQLKQEGFERAVFGDIFLEDLRKYREEQLEQQAIRGVFPLWKLNTKKLLQHFINLGFKAVVVCTNARLLGEEFVGKVIDQQWIDRLPDNVDPCGENGEFHTFVFDGPIFSAPIPIVIGENHLHHYPQKEGDTWDADYWFCELSLKNNP</sequence>
<dbReference type="CDD" id="cd01994">
    <property type="entry name" value="AANH_PF0828-like"/>
    <property type="match status" value="1"/>
</dbReference>
<proteinExistence type="predicted"/>
<gene>
    <name evidence="2" type="ORF">PEPS_32540</name>
</gene>
<accession>A0ABM7VJ42</accession>
<dbReference type="InterPro" id="IPR014729">
    <property type="entry name" value="Rossmann-like_a/b/a_fold"/>
</dbReference>
<keyword evidence="3" id="KW-1185">Reference proteome</keyword>
<dbReference type="Proteomes" id="UP001354989">
    <property type="component" value="Plasmid pPP1"/>
</dbReference>
<reference evidence="2 3" key="1">
    <citation type="submission" date="2021-12" db="EMBL/GenBank/DDBJ databases">
        <title>Genome sequencing of bacteria with rrn-lacking chromosome and rrn-plasmid.</title>
        <authorList>
            <person name="Anda M."/>
            <person name="Iwasaki W."/>
        </authorList>
    </citation>
    <scope>NUCLEOTIDE SEQUENCE [LARGE SCALE GENOMIC DNA]</scope>
    <source>
        <strain evidence="2 3">NBRC 101262</strain>
        <plasmid evidence="2 3">pPP1</plasmid>
    </source>
</reference>
<dbReference type="InterPro" id="IPR002761">
    <property type="entry name" value="Diphthami_syn_dom"/>
</dbReference>
<name>A0ABM7VJ42_9BACT</name>